<dbReference type="GO" id="GO:0000813">
    <property type="term" value="C:ESCRT I complex"/>
    <property type="evidence" value="ECO:0007669"/>
    <property type="project" value="UniProtKB-UniRule"/>
</dbReference>
<feature type="domain" description="VPS28 C-terminal" evidence="7">
    <location>
        <begin position="116"/>
        <end position="212"/>
    </location>
</feature>
<dbReference type="Gene3D" id="1.20.120.1130">
    <property type="match status" value="1"/>
</dbReference>
<evidence type="ECO:0000256" key="2">
    <source>
        <dbReference type="ARBA" id="ARBA00022448"/>
    </source>
</evidence>
<dbReference type="GO" id="GO:0043328">
    <property type="term" value="P:protein transport to vacuole involved in ubiquitin-dependent protein catabolic process via the multivesicular body sorting pathway"/>
    <property type="evidence" value="ECO:0007669"/>
    <property type="project" value="TreeGrafter"/>
</dbReference>
<dbReference type="InterPro" id="IPR007143">
    <property type="entry name" value="Vps28"/>
</dbReference>
<dbReference type="EMBL" id="HBGZ01016769">
    <property type="protein sequence ID" value="CAD9605868.1"/>
    <property type="molecule type" value="Transcribed_RNA"/>
</dbReference>
<dbReference type="InterPro" id="IPR037202">
    <property type="entry name" value="ESCRT_assembly_dom"/>
</dbReference>
<evidence type="ECO:0000256" key="4">
    <source>
        <dbReference type="ARBA" id="ARBA00022927"/>
    </source>
</evidence>
<name>A0A7S2PKZ8_9STRA</name>
<dbReference type="Pfam" id="PF03997">
    <property type="entry name" value="VPS28"/>
    <property type="match status" value="1"/>
</dbReference>
<dbReference type="PANTHER" id="PTHR12937:SF0">
    <property type="entry name" value="VACUOLAR PROTEIN SORTING-ASSOCIATED PROTEIN 28 HOMOLOG"/>
    <property type="match status" value="1"/>
</dbReference>
<comment type="subcellular location">
    <subcellularLocation>
        <location evidence="1">Endosome</location>
    </subcellularLocation>
</comment>
<dbReference type="Gene3D" id="1.20.1440.200">
    <property type="match status" value="1"/>
</dbReference>
<dbReference type="PANTHER" id="PTHR12937">
    <property type="entry name" value="VACUOLAR PROTEIN SORTING 28, ISOFORM 2 VPS28"/>
    <property type="match status" value="1"/>
</dbReference>
<keyword evidence="4 5" id="KW-0653">Protein transport</keyword>
<evidence type="ECO:0000313" key="9">
    <source>
        <dbReference type="EMBL" id="CAD9605868.1"/>
    </source>
</evidence>
<keyword evidence="3 5" id="KW-0967">Endosome</keyword>
<dbReference type="InterPro" id="IPR038358">
    <property type="entry name" value="VPS28_N_sf"/>
</dbReference>
<evidence type="ECO:0000259" key="7">
    <source>
        <dbReference type="PROSITE" id="PS51310"/>
    </source>
</evidence>
<protein>
    <recommendedName>
        <fullName evidence="5">Vacuolar protein sorting-associated protein 28 homolog</fullName>
    </recommendedName>
</protein>
<accession>A0A7S2PKZ8</accession>
<gene>
    <name evidence="9" type="ORF">SMAR0320_LOCUS12000</name>
</gene>
<evidence type="ECO:0000256" key="1">
    <source>
        <dbReference type="ARBA" id="ARBA00004177"/>
    </source>
</evidence>
<proteinExistence type="inferred from homology"/>
<dbReference type="PROSITE" id="PS51313">
    <property type="entry name" value="VPS28_N"/>
    <property type="match status" value="1"/>
</dbReference>
<comment type="similarity">
    <text evidence="5 6">Belongs to the VPS28 family.</text>
</comment>
<dbReference type="AlphaFoldDB" id="A0A7S2PKZ8"/>
<dbReference type="PIRSF" id="PIRSF017535">
    <property type="entry name" value="VPS28"/>
    <property type="match status" value="1"/>
</dbReference>
<keyword evidence="2 5" id="KW-0813">Transport</keyword>
<dbReference type="InterPro" id="IPR017898">
    <property type="entry name" value="VPS28_N"/>
</dbReference>
<dbReference type="SUPFAM" id="SSF140111">
    <property type="entry name" value="Endosomal sorting complex assembly domain"/>
    <property type="match status" value="1"/>
</dbReference>
<evidence type="ECO:0000259" key="8">
    <source>
        <dbReference type="PROSITE" id="PS51313"/>
    </source>
</evidence>
<organism evidence="9">
    <name type="scientific">Skeletonema marinoi</name>
    <dbReference type="NCBI Taxonomy" id="267567"/>
    <lineage>
        <taxon>Eukaryota</taxon>
        <taxon>Sar</taxon>
        <taxon>Stramenopiles</taxon>
        <taxon>Ochrophyta</taxon>
        <taxon>Bacillariophyta</taxon>
        <taxon>Coscinodiscophyceae</taxon>
        <taxon>Thalassiosirophycidae</taxon>
        <taxon>Thalassiosirales</taxon>
        <taxon>Skeletonemataceae</taxon>
        <taxon>Skeletonema</taxon>
        <taxon>Skeletonema marinoi-dohrnii complex</taxon>
    </lineage>
</organism>
<dbReference type="InterPro" id="IPR017899">
    <property type="entry name" value="VPS28_C"/>
</dbReference>
<dbReference type="PROSITE" id="PS51310">
    <property type="entry name" value="VPS28_C"/>
    <property type="match status" value="1"/>
</dbReference>
<reference evidence="9" key="1">
    <citation type="submission" date="2021-01" db="EMBL/GenBank/DDBJ databases">
        <authorList>
            <person name="Corre E."/>
            <person name="Pelletier E."/>
            <person name="Niang G."/>
            <person name="Scheremetjew M."/>
            <person name="Finn R."/>
            <person name="Kale V."/>
            <person name="Holt S."/>
            <person name="Cochrane G."/>
            <person name="Meng A."/>
            <person name="Brown T."/>
            <person name="Cohen L."/>
        </authorList>
    </citation>
    <scope>NUCLEOTIDE SEQUENCE</scope>
    <source>
        <strain evidence="9">SM1012Den-03</strain>
    </source>
</reference>
<comment type="function">
    <text evidence="5">Component of the ESCRT-I complex (endosomal sorting complex required for transport I), a regulator of vesicular trafficking process.</text>
</comment>
<sequence length="215" mass="24744">MTSRWPTALDQSLSTIDLYESHTERKHYDNRANLYAIIMATEHLERAYAQDCVTNAEYTTECNKLISQFKIAESALGKNESTESFMKKYQMDCPRAVNRLLIMGVPESLRSSDDGDRALTVATTVANFITAMDVLKLEQLDVDVLLPHLIDLRNSLVQISGTPKDWGPIQKVENWLVKLNFMRAHDRIDENDSRQLYLDLDSAYSEFNQYLKTKR</sequence>
<evidence type="ECO:0000256" key="5">
    <source>
        <dbReference type="PIRNR" id="PIRNR017535"/>
    </source>
</evidence>
<evidence type="ECO:0000256" key="6">
    <source>
        <dbReference type="PROSITE-ProRule" id="PRU00642"/>
    </source>
</evidence>
<feature type="domain" description="VPS28 N-terminal" evidence="8">
    <location>
        <begin position="1"/>
        <end position="111"/>
    </location>
</feature>
<dbReference type="InterPro" id="IPR037206">
    <property type="entry name" value="VPS28_C_sf"/>
</dbReference>
<dbReference type="SUPFAM" id="SSF140427">
    <property type="entry name" value="VPS28 C-terminal domain-like"/>
    <property type="match status" value="1"/>
</dbReference>
<dbReference type="GO" id="GO:0044877">
    <property type="term" value="F:protein-containing complex binding"/>
    <property type="evidence" value="ECO:0007669"/>
    <property type="project" value="TreeGrafter"/>
</dbReference>
<evidence type="ECO:0000256" key="3">
    <source>
        <dbReference type="ARBA" id="ARBA00022753"/>
    </source>
</evidence>